<dbReference type="AlphaFoldDB" id="A0A9P4IJ87"/>
<feature type="region of interest" description="Disordered" evidence="1">
    <location>
        <begin position="134"/>
        <end position="164"/>
    </location>
</feature>
<sequence length="493" mass="54315">MAAFSSNGNPSFGSLNLAPFFELPALPNIVAEWAAIIPLVCHLASYRRDYRTLGDVALLGCISLSLFPKLGTLAGLSRLLRRGPEFFDEASTRGGATCTVWDVRWGSVFPCANGAACEFVKDFFRRRRSTPAVTMPESVQEAGSKSRPMSCPIEKSPDEKGTLRTQASETLQASERARAHQEIHAGEESQEATKICTSSSSDSATRHGNCVFRRYQTLHVLRARFTTKRKRSMFDGARRTINFVGIAAMPILSILLVSVLAMCGAYGTAVIVLCSMISQIAAKNTIIRRPPGYLQSNESCEDACMLMAPHQNAQEWTLFIGDRGIVDTLLNKPMIMVQDCRANSVAAAWFTAANLLQLLAMTFVAGQKGWDGVCLVILMTAEFAFQWRTQSIRLAKAWVAEAGIDAQVNSFQFGSRMIMLGAIEKFLGCKRTVWMDQIIPPHPRREAWLCNLFEEPFDEASFIPSDIAWIKLSGALATLSANILQRTTMADEV</sequence>
<gene>
    <name evidence="3" type="ORF">NA57DRAFT_76398</name>
</gene>
<evidence type="ECO:0000313" key="4">
    <source>
        <dbReference type="Proteomes" id="UP000799772"/>
    </source>
</evidence>
<feature type="transmembrane region" description="Helical" evidence="2">
    <location>
        <begin position="240"/>
        <end position="259"/>
    </location>
</feature>
<accession>A0A9P4IJ87</accession>
<keyword evidence="2" id="KW-0472">Membrane</keyword>
<dbReference type="EMBL" id="ML978126">
    <property type="protein sequence ID" value="KAF2099166.1"/>
    <property type="molecule type" value="Genomic_DNA"/>
</dbReference>
<protein>
    <submittedName>
        <fullName evidence="3">Uncharacterized protein</fullName>
    </submittedName>
</protein>
<keyword evidence="2" id="KW-0812">Transmembrane</keyword>
<organism evidence="3 4">
    <name type="scientific">Rhizodiscina lignyota</name>
    <dbReference type="NCBI Taxonomy" id="1504668"/>
    <lineage>
        <taxon>Eukaryota</taxon>
        <taxon>Fungi</taxon>
        <taxon>Dikarya</taxon>
        <taxon>Ascomycota</taxon>
        <taxon>Pezizomycotina</taxon>
        <taxon>Dothideomycetes</taxon>
        <taxon>Pleosporomycetidae</taxon>
        <taxon>Aulographales</taxon>
        <taxon>Rhizodiscinaceae</taxon>
        <taxon>Rhizodiscina</taxon>
    </lineage>
</organism>
<keyword evidence="4" id="KW-1185">Reference proteome</keyword>
<name>A0A9P4IJ87_9PEZI</name>
<keyword evidence="2" id="KW-1133">Transmembrane helix</keyword>
<comment type="caution">
    <text evidence="3">The sequence shown here is derived from an EMBL/GenBank/DDBJ whole genome shotgun (WGS) entry which is preliminary data.</text>
</comment>
<proteinExistence type="predicted"/>
<reference evidence="3" key="1">
    <citation type="journal article" date="2020" name="Stud. Mycol.">
        <title>101 Dothideomycetes genomes: a test case for predicting lifestyles and emergence of pathogens.</title>
        <authorList>
            <person name="Haridas S."/>
            <person name="Albert R."/>
            <person name="Binder M."/>
            <person name="Bloem J."/>
            <person name="Labutti K."/>
            <person name="Salamov A."/>
            <person name="Andreopoulos B."/>
            <person name="Baker S."/>
            <person name="Barry K."/>
            <person name="Bills G."/>
            <person name="Bluhm B."/>
            <person name="Cannon C."/>
            <person name="Castanera R."/>
            <person name="Culley D."/>
            <person name="Daum C."/>
            <person name="Ezra D."/>
            <person name="Gonzalez J."/>
            <person name="Henrissat B."/>
            <person name="Kuo A."/>
            <person name="Liang C."/>
            <person name="Lipzen A."/>
            <person name="Lutzoni F."/>
            <person name="Magnuson J."/>
            <person name="Mondo S."/>
            <person name="Nolan M."/>
            <person name="Ohm R."/>
            <person name="Pangilinan J."/>
            <person name="Park H.-J."/>
            <person name="Ramirez L."/>
            <person name="Alfaro M."/>
            <person name="Sun H."/>
            <person name="Tritt A."/>
            <person name="Yoshinaga Y."/>
            <person name="Zwiers L.-H."/>
            <person name="Turgeon B."/>
            <person name="Goodwin S."/>
            <person name="Spatafora J."/>
            <person name="Crous P."/>
            <person name="Grigoriev I."/>
        </authorList>
    </citation>
    <scope>NUCLEOTIDE SEQUENCE</scope>
    <source>
        <strain evidence="3">CBS 133067</strain>
    </source>
</reference>
<dbReference type="Proteomes" id="UP000799772">
    <property type="component" value="Unassembled WGS sequence"/>
</dbReference>
<evidence type="ECO:0000256" key="1">
    <source>
        <dbReference type="SAM" id="MobiDB-lite"/>
    </source>
</evidence>
<evidence type="ECO:0000256" key="2">
    <source>
        <dbReference type="SAM" id="Phobius"/>
    </source>
</evidence>
<dbReference type="OrthoDB" id="3527261at2759"/>
<evidence type="ECO:0000313" key="3">
    <source>
        <dbReference type="EMBL" id="KAF2099166.1"/>
    </source>
</evidence>